<organism evidence="3 4">
    <name type="scientific">Lactiplantibacillus fabifermentans DSM 21115</name>
    <dbReference type="NCBI Taxonomy" id="1413187"/>
    <lineage>
        <taxon>Bacteria</taxon>
        <taxon>Bacillati</taxon>
        <taxon>Bacillota</taxon>
        <taxon>Bacilli</taxon>
        <taxon>Lactobacillales</taxon>
        <taxon>Lactobacillaceae</taxon>
        <taxon>Lactiplantibacillus</taxon>
    </lineage>
</organism>
<dbReference type="EMBL" id="AYGX02000066">
    <property type="protein sequence ID" value="KRO27850.1"/>
    <property type="molecule type" value="Genomic_DNA"/>
</dbReference>
<feature type="transmembrane region" description="Helical" evidence="2">
    <location>
        <begin position="7"/>
        <end position="25"/>
    </location>
</feature>
<keyword evidence="2" id="KW-0472">Membrane</keyword>
<accession>A0A0R2NYA6</accession>
<protein>
    <submittedName>
        <fullName evidence="3">PFL4705 family integrating conjugative element protein</fullName>
    </submittedName>
</protein>
<feature type="compositionally biased region" description="Low complexity" evidence="1">
    <location>
        <begin position="205"/>
        <end position="260"/>
    </location>
</feature>
<keyword evidence="2" id="KW-1133">Transmembrane helix</keyword>
<feature type="region of interest" description="Disordered" evidence="1">
    <location>
        <begin position="203"/>
        <end position="274"/>
    </location>
</feature>
<evidence type="ECO:0000313" key="3">
    <source>
        <dbReference type="EMBL" id="KRO27850.1"/>
    </source>
</evidence>
<evidence type="ECO:0000256" key="1">
    <source>
        <dbReference type="SAM" id="MobiDB-lite"/>
    </source>
</evidence>
<comment type="caution">
    <text evidence="3">The sequence shown here is derived from an EMBL/GenBank/DDBJ whole genome shotgun (WGS) entry which is preliminary data.</text>
</comment>
<evidence type="ECO:0000313" key="4">
    <source>
        <dbReference type="Proteomes" id="UP000050920"/>
    </source>
</evidence>
<name>A0A0R2NYA6_9LACO</name>
<keyword evidence="4" id="KW-1185">Reference proteome</keyword>
<dbReference type="AlphaFoldDB" id="A0A0R2NYA6"/>
<keyword evidence="2" id="KW-0812">Transmembrane</keyword>
<sequence length="365" mass="38908">MSIVKKWIWAIIVVIVAVGVGGYSYTRYQVQAKSYSADMTAGKQAVQAKQYSQAVMDFTHASRTKANDTSAQRYLSQTQAYVDGNQALKDREFSTAKRKYTTVKNIKNGSSVLVSRAKAQLSLIKTIVAKRDSYNTKYNKALALNKANEFTDSNGVLTVLFQSKQISESYYSDIYKKAKSLQKQNNAALKALTGSTPVISNDAQSAASANTASGNAGTSDSKANRDSSSSSDANSSSSTADSNADSSTSASSGTSNYSSSQISATREELTEAGMRGSGYTDAQISAILQKAANEHISIVQAAKNSSTTGTGTTTYSQAQIQATRSELNQSGMDASNFSDDQIQTILQRAANEHTSIAQAAKMVQQ</sequence>
<reference evidence="3 4" key="1">
    <citation type="journal article" date="2015" name="Genome Announc.">
        <title>Expanding the biotechnology potential of lactobacilli through comparative genomics of 213 strains and associated genera.</title>
        <authorList>
            <person name="Sun Z."/>
            <person name="Harris H.M."/>
            <person name="McCann A."/>
            <person name="Guo C."/>
            <person name="Argimon S."/>
            <person name="Zhang W."/>
            <person name="Yang X."/>
            <person name="Jeffery I.B."/>
            <person name="Cooney J.C."/>
            <person name="Kagawa T.F."/>
            <person name="Liu W."/>
            <person name="Song Y."/>
            <person name="Salvetti E."/>
            <person name="Wrobel A."/>
            <person name="Rasinkangas P."/>
            <person name="Parkhill J."/>
            <person name="Rea M.C."/>
            <person name="O'Sullivan O."/>
            <person name="Ritari J."/>
            <person name="Douillard F.P."/>
            <person name="Paul Ross R."/>
            <person name="Yang R."/>
            <person name="Briner A.E."/>
            <person name="Felis G.E."/>
            <person name="de Vos W.M."/>
            <person name="Barrangou R."/>
            <person name="Klaenhammer T.R."/>
            <person name="Caufield P.W."/>
            <person name="Cui Y."/>
            <person name="Zhang H."/>
            <person name="O'Toole P.W."/>
        </authorList>
    </citation>
    <scope>NUCLEOTIDE SEQUENCE [LARGE SCALE GENOMIC DNA]</scope>
    <source>
        <strain evidence="3 4">DSM 21115</strain>
    </source>
</reference>
<evidence type="ECO:0000256" key="2">
    <source>
        <dbReference type="SAM" id="Phobius"/>
    </source>
</evidence>
<proteinExistence type="predicted"/>
<gene>
    <name evidence="3" type="ORF">DY78_GL002843</name>
</gene>
<dbReference type="Proteomes" id="UP000050920">
    <property type="component" value="Unassembled WGS sequence"/>
</dbReference>